<comment type="similarity">
    <text evidence="2">Belongs to the HAUS1 family.</text>
</comment>
<keyword evidence="6" id="KW-0498">Mitosis</keyword>
<dbReference type="GO" id="GO:0005819">
    <property type="term" value="C:spindle"/>
    <property type="evidence" value="ECO:0007669"/>
    <property type="project" value="UniProtKB-SubCell"/>
</dbReference>
<protein>
    <recommendedName>
        <fullName evidence="13">HAUS augmin-like complex subunit 1</fullName>
    </recommendedName>
</protein>
<dbReference type="Proteomes" id="UP001591681">
    <property type="component" value="Unassembled WGS sequence"/>
</dbReference>
<sequence>MCEKSKEVSEWLKVVLGEAQVPWFEVNKCTINILQKLSKNSEQRGREIDLLVEDFEQKTGECRAEGMYHQDVLRFALGEYVSCEMLEPVSCCLNSLECIAEGFKLKDTKLGSLLASTYNQTTELLEEEEENRKLQNKLLSLEKKRTEVLNSQKCLLKTISDTQKAQDMEFVETEERLLYKDFIEKKYQEMSSRVKSAQERLVSREVSSSLTHHSIQEMSEQLSLLKQEMEPVKRKLQAYHGLPPSLPLARLAVAESKRELETLDAILDENIDWRHT</sequence>
<keyword evidence="4" id="KW-0132">Cell division</keyword>
<dbReference type="PANTHER" id="PTHR31570">
    <property type="entry name" value="HAUS AUGMIN-LIKE COMPLEX SUBUNIT 1"/>
    <property type="match status" value="1"/>
</dbReference>
<dbReference type="EMBL" id="JBHFQA010000005">
    <property type="protein sequence ID" value="KAL2099415.1"/>
    <property type="molecule type" value="Genomic_DNA"/>
</dbReference>
<evidence type="ECO:0000256" key="5">
    <source>
        <dbReference type="ARBA" id="ARBA00022701"/>
    </source>
</evidence>
<evidence type="ECO:0000256" key="7">
    <source>
        <dbReference type="ARBA" id="ARBA00023054"/>
    </source>
</evidence>
<dbReference type="PRINTS" id="PR02087">
    <property type="entry name" value="HAUSAUGMINL1"/>
</dbReference>
<organism evidence="11 12">
    <name type="scientific">Coilia grayii</name>
    <name type="common">Gray's grenadier anchovy</name>
    <dbReference type="NCBI Taxonomy" id="363190"/>
    <lineage>
        <taxon>Eukaryota</taxon>
        <taxon>Metazoa</taxon>
        <taxon>Chordata</taxon>
        <taxon>Craniata</taxon>
        <taxon>Vertebrata</taxon>
        <taxon>Euteleostomi</taxon>
        <taxon>Actinopterygii</taxon>
        <taxon>Neopterygii</taxon>
        <taxon>Teleostei</taxon>
        <taxon>Clupei</taxon>
        <taxon>Clupeiformes</taxon>
        <taxon>Clupeoidei</taxon>
        <taxon>Engraulidae</taxon>
        <taxon>Coilinae</taxon>
        <taxon>Coilia</taxon>
    </lineage>
</organism>
<keyword evidence="8" id="KW-0206">Cytoskeleton</keyword>
<keyword evidence="5" id="KW-0493">Microtubule</keyword>
<dbReference type="AlphaFoldDB" id="A0ABD1KJP7"/>
<evidence type="ECO:0000256" key="9">
    <source>
        <dbReference type="ARBA" id="ARBA00023306"/>
    </source>
</evidence>
<feature type="coiled-coil region" evidence="10">
    <location>
        <begin position="180"/>
        <end position="235"/>
    </location>
</feature>
<evidence type="ECO:0000256" key="3">
    <source>
        <dbReference type="ARBA" id="ARBA00022490"/>
    </source>
</evidence>
<dbReference type="PANTHER" id="PTHR31570:SF1">
    <property type="entry name" value="HAUS AUGMIN-LIKE COMPLEX SUBUNIT 1"/>
    <property type="match status" value="1"/>
</dbReference>
<evidence type="ECO:0000256" key="2">
    <source>
        <dbReference type="ARBA" id="ARBA00005479"/>
    </source>
</evidence>
<keyword evidence="3" id="KW-0963">Cytoplasm</keyword>
<dbReference type="InterPro" id="IPR026243">
    <property type="entry name" value="HAUS1"/>
</dbReference>
<evidence type="ECO:0000313" key="12">
    <source>
        <dbReference type="Proteomes" id="UP001591681"/>
    </source>
</evidence>
<name>A0ABD1KJP7_9TELE</name>
<gene>
    <name evidence="11" type="ORF">ACEWY4_005895</name>
</gene>
<keyword evidence="7 10" id="KW-0175">Coiled coil</keyword>
<proteinExistence type="inferred from homology"/>
<evidence type="ECO:0000256" key="6">
    <source>
        <dbReference type="ARBA" id="ARBA00022776"/>
    </source>
</evidence>
<dbReference type="GO" id="GO:0051301">
    <property type="term" value="P:cell division"/>
    <property type="evidence" value="ECO:0007669"/>
    <property type="project" value="UniProtKB-KW"/>
</dbReference>
<evidence type="ECO:0000256" key="10">
    <source>
        <dbReference type="SAM" id="Coils"/>
    </source>
</evidence>
<evidence type="ECO:0000256" key="8">
    <source>
        <dbReference type="ARBA" id="ARBA00023212"/>
    </source>
</evidence>
<keyword evidence="12" id="KW-1185">Reference proteome</keyword>
<keyword evidence="9" id="KW-0131">Cell cycle</keyword>
<evidence type="ECO:0000256" key="1">
    <source>
        <dbReference type="ARBA" id="ARBA00004186"/>
    </source>
</evidence>
<comment type="caution">
    <text evidence="11">The sequence shown here is derived from an EMBL/GenBank/DDBJ whole genome shotgun (WGS) entry which is preliminary data.</text>
</comment>
<dbReference type="Pfam" id="PF25762">
    <property type="entry name" value="HAUS1"/>
    <property type="match status" value="1"/>
</dbReference>
<accession>A0ABD1KJP7</accession>
<evidence type="ECO:0000256" key="4">
    <source>
        <dbReference type="ARBA" id="ARBA00022618"/>
    </source>
</evidence>
<evidence type="ECO:0008006" key="13">
    <source>
        <dbReference type="Google" id="ProtNLM"/>
    </source>
</evidence>
<reference evidence="11 12" key="1">
    <citation type="submission" date="2024-09" db="EMBL/GenBank/DDBJ databases">
        <title>A chromosome-level genome assembly of Gray's grenadier anchovy, Coilia grayii.</title>
        <authorList>
            <person name="Fu Z."/>
        </authorList>
    </citation>
    <scope>NUCLEOTIDE SEQUENCE [LARGE SCALE GENOMIC DNA]</scope>
    <source>
        <strain evidence="11">G4</strain>
        <tissue evidence="11">Muscle</tissue>
    </source>
</reference>
<feature type="coiled-coil region" evidence="10">
    <location>
        <begin position="118"/>
        <end position="151"/>
    </location>
</feature>
<dbReference type="GO" id="GO:0005874">
    <property type="term" value="C:microtubule"/>
    <property type="evidence" value="ECO:0007669"/>
    <property type="project" value="UniProtKB-KW"/>
</dbReference>
<comment type="subcellular location">
    <subcellularLocation>
        <location evidence="1">Cytoplasm</location>
        <location evidence="1">Cytoskeleton</location>
        <location evidence="1">Spindle</location>
    </subcellularLocation>
</comment>
<evidence type="ECO:0000313" key="11">
    <source>
        <dbReference type="EMBL" id="KAL2099415.1"/>
    </source>
</evidence>